<dbReference type="AlphaFoldDB" id="A0AAW1USJ8"/>
<dbReference type="InterPro" id="IPR050887">
    <property type="entry name" value="Beta-mannosidase_GH2"/>
</dbReference>
<name>A0AAW1USJ8_9CUCU</name>
<evidence type="ECO:0008006" key="8">
    <source>
        <dbReference type="Google" id="ProtNLM"/>
    </source>
</evidence>
<proteinExistence type="inferred from homology"/>
<evidence type="ECO:0000313" key="6">
    <source>
        <dbReference type="EMBL" id="KAK9882766.1"/>
    </source>
</evidence>
<comment type="caution">
    <text evidence="6">The sequence shown here is derived from an EMBL/GenBank/DDBJ whole genome shotgun (WGS) entry which is preliminary data.</text>
</comment>
<evidence type="ECO:0000259" key="5">
    <source>
        <dbReference type="Pfam" id="PF17786"/>
    </source>
</evidence>
<keyword evidence="7" id="KW-1185">Reference proteome</keyword>
<dbReference type="EMBL" id="JARQZJ010000082">
    <property type="protein sequence ID" value="KAK9882766.1"/>
    <property type="molecule type" value="Genomic_DNA"/>
</dbReference>
<evidence type="ECO:0000313" key="7">
    <source>
        <dbReference type="Proteomes" id="UP001431783"/>
    </source>
</evidence>
<dbReference type="Gene3D" id="2.60.40.10">
    <property type="entry name" value="Immunoglobulins"/>
    <property type="match status" value="2"/>
</dbReference>
<keyword evidence="3" id="KW-1133">Transmembrane helix</keyword>
<dbReference type="GO" id="GO:0004567">
    <property type="term" value="F:beta-mannosidase activity"/>
    <property type="evidence" value="ECO:0007669"/>
    <property type="project" value="TreeGrafter"/>
</dbReference>
<keyword evidence="2" id="KW-0326">Glycosidase</keyword>
<sequence>MIPRKNNRWPLTFFFRLLDIAGINSMVILGANNVPLRKSRMYLRALGTELTKRNILTEDGRGLTMGALYWQLNDVWIAPTWSGIDVTGKWKILQYYIRDAFAPIVIIGHLNDERGLEITTVSDKTTSLDDVDLSISVYNWTSFTTVNVYQQKISIEKLSSKTIMTIPTDDYLFQHNCGGLVQAKRNCFLVLKLSKSGTAIAPEAVVIPDRLKSLNLRKPFTEIVGVTSLNQTGKRNFTIVLKSSDIALFVWLECRGVPGRFSENGFHQIEETKTIYFATEEDTDAKTVKKNLFASNLLSVTKFQ</sequence>
<keyword evidence="2" id="KW-0378">Hydrolase</keyword>
<dbReference type="InterPro" id="IPR017853">
    <property type="entry name" value="GH"/>
</dbReference>
<evidence type="ECO:0000256" key="2">
    <source>
        <dbReference type="ARBA" id="ARBA00023295"/>
    </source>
</evidence>
<reference evidence="6 7" key="1">
    <citation type="submission" date="2023-03" db="EMBL/GenBank/DDBJ databases">
        <title>Genome insight into feeding habits of ladybird beetles.</title>
        <authorList>
            <person name="Li H.-S."/>
            <person name="Huang Y.-H."/>
            <person name="Pang H."/>
        </authorList>
    </citation>
    <scope>NUCLEOTIDE SEQUENCE [LARGE SCALE GENOMIC DNA]</scope>
    <source>
        <strain evidence="6">SYSU_2023b</strain>
        <tissue evidence="6">Whole body</tissue>
    </source>
</reference>
<dbReference type="Proteomes" id="UP001431783">
    <property type="component" value="Unassembled WGS sequence"/>
</dbReference>
<feature type="domain" description="Beta-mannosidase Ig-fold" evidence="4">
    <location>
        <begin position="233"/>
        <end position="292"/>
    </location>
</feature>
<evidence type="ECO:0000259" key="4">
    <source>
        <dbReference type="Pfam" id="PF17753"/>
    </source>
</evidence>
<dbReference type="SUPFAM" id="SSF49303">
    <property type="entry name" value="beta-Galactosidase/glucuronidase domain"/>
    <property type="match status" value="2"/>
</dbReference>
<evidence type="ECO:0000256" key="1">
    <source>
        <dbReference type="ARBA" id="ARBA00007401"/>
    </source>
</evidence>
<dbReference type="Pfam" id="PF17786">
    <property type="entry name" value="Mannosidase_ig"/>
    <property type="match status" value="1"/>
</dbReference>
<dbReference type="PANTHER" id="PTHR43730">
    <property type="entry name" value="BETA-MANNOSIDASE"/>
    <property type="match status" value="1"/>
</dbReference>
<keyword evidence="3" id="KW-0812">Transmembrane</keyword>
<organism evidence="6 7">
    <name type="scientific">Henosepilachna vigintioctopunctata</name>
    <dbReference type="NCBI Taxonomy" id="420089"/>
    <lineage>
        <taxon>Eukaryota</taxon>
        <taxon>Metazoa</taxon>
        <taxon>Ecdysozoa</taxon>
        <taxon>Arthropoda</taxon>
        <taxon>Hexapoda</taxon>
        <taxon>Insecta</taxon>
        <taxon>Pterygota</taxon>
        <taxon>Neoptera</taxon>
        <taxon>Endopterygota</taxon>
        <taxon>Coleoptera</taxon>
        <taxon>Polyphaga</taxon>
        <taxon>Cucujiformia</taxon>
        <taxon>Coccinelloidea</taxon>
        <taxon>Coccinellidae</taxon>
        <taxon>Epilachninae</taxon>
        <taxon>Epilachnini</taxon>
        <taxon>Henosepilachna</taxon>
    </lineage>
</organism>
<dbReference type="GO" id="GO:0006516">
    <property type="term" value="P:glycoprotein catabolic process"/>
    <property type="evidence" value="ECO:0007669"/>
    <property type="project" value="TreeGrafter"/>
</dbReference>
<dbReference type="InterPro" id="IPR013783">
    <property type="entry name" value="Ig-like_fold"/>
</dbReference>
<dbReference type="InterPro" id="IPR041447">
    <property type="entry name" value="Mannosidase_ig"/>
</dbReference>
<comment type="similarity">
    <text evidence="1">Belongs to the glycosyl hydrolase 2 family.</text>
</comment>
<gene>
    <name evidence="6" type="ORF">WA026_023188</name>
</gene>
<dbReference type="InterPro" id="IPR041625">
    <property type="entry name" value="Beta-mannosidase_Ig"/>
</dbReference>
<dbReference type="InterPro" id="IPR036156">
    <property type="entry name" value="Beta-gal/glucu_dom_sf"/>
</dbReference>
<dbReference type="Gene3D" id="3.20.20.80">
    <property type="entry name" value="Glycosidases"/>
    <property type="match status" value="1"/>
</dbReference>
<feature type="transmembrane region" description="Helical" evidence="3">
    <location>
        <begin position="13"/>
        <end position="34"/>
    </location>
</feature>
<keyword evidence="3" id="KW-0472">Membrane</keyword>
<protein>
    <recommendedName>
        <fullName evidence="8">Beta-mannosidase</fullName>
    </recommendedName>
</protein>
<accession>A0AAW1USJ8</accession>
<feature type="domain" description="Mannosidase Ig/CBM-like" evidence="5">
    <location>
        <begin position="116"/>
        <end position="212"/>
    </location>
</feature>
<dbReference type="SUPFAM" id="SSF51445">
    <property type="entry name" value="(Trans)glycosidases"/>
    <property type="match status" value="1"/>
</dbReference>
<dbReference type="PANTHER" id="PTHR43730:SF1">
    <property type="entry name" value="BETA-MANNOSIDASE"/>
    <property type="match status" value="1"/>
</dbReference>
<dbReference type="Pfam" id="PF17753">
    <property type="entry name" value="Ig_mannosidase"/>
    <property type="match status" value="1"/>
</dbReference>
<evidence type="ECO:0000256" key="3">
    <source>
        <dbReference type="SAM" id="Phobius"/>
    </source>
</evidence>